<dbReference type="AlphaFoldDB" id="A0A0S4TCI8"/>
<dbReference type="Proteomes" id="UP001429100">
    <property type="component" value="Unassembled WGS sequence"/>
</dbReference>
<dbReference type="PANTHER" id="PTHR46030:SF1">
    <property type="entry name" value="ALPHA-KETOGLUTARATE-DEPENDENT DIOXYGENASE ALKB HOMOLOG 6"/>
    <property type="match status" value="1"/>
</dbReference>
<evidence type="ECO:0000256" key="5">
    <source>
        <dbReference type="ARBA" id="ARBA00023002"/>
    </source>
</evidence>
<evidence type="ECO:0000256" key="4">
    <source>
        <dbReference type="ARBA" id="ARBA00022964"/>
    </source>
</evidence>
<organism evidence="10">
    <name type="scientific">Cryptosporidium hominis</name>
    <dbReference type="NCBI Taxonomy" id="237895"/>
    <lineage>
        <taxon>Eukaryota</taxon>
        <taxon>Sar</taxon>
        <taxon>Alveolata</taxon>
        <taxon>Apicomplexa</taxon>
        <taxon>Conoidasida</taxon>
        <taxon>Coccidia</taxon>
        <taxon>Eucoccidiorida</taxon>
        <taxon>Eimeriorina</taxon>
        <taxon>Cryptosporidiidae</taxon>
        <taxon>Cryptosporidium</taxon>
    </lineage>
</organism>
<evidence type="ECO:0000256" key="3">
    <source>
        <dbReference type="ARBA" id="ARBA00022723"/>
    </source>
</evidence>
<feature type="domain" description="Fe2OG dioxygenase" evidence="9">
    <location>
        <begin position="133"/>
        <end position="255"/>
    </location>
</feature>
<evidence type="ECO:0000313" key="10">
    <source>
        <dbReference type="EMBL" id="CUV04943.1"/>
    </source>
</evidence>
<dbReference type="VEuPathDB" id="CryptoDB:CHUDEA3_990"/>
<dbReference type="EMBL" id="LN877949">
    <property type="protein sequence ID" value="CUV04943.1"/>
    <property type="molecule type" value="Genomic_DNA"/>
</dbReference>
<evidence type="ECO:0000259" key="9">
    <source>
        <dbReference type="PROSITE" id="PS51471"/>
    </source>
</evidence>
<accession>A0A0S4TCI8</accession>
<keyword evidence="5 8" id="KW-0560">Oxidoreductase</keyword>
<dbReference type="EMBL" id="JTAI01000028">
    <property type="protein sequence ID" value="PPS92776.1"/>
    <property type="molecule type" value="Genomic_DNA"/>
</dbReference>
<protein>
    <submittedName>
        <fullName evidence="11">Alpha-ketoglutarate-dependent dioxygenase AlkB-like protein</fullName>
    </submittedName>
</protein>
<dbReference type="VEuPathDB" id="CryptoDB:ChTU502y2012_389g0145"/>
<keyword evidence="7" id="KW-0539">Nucleus</keyword>
<dbReference type="SUPFAM" id="SSF51197">
    <property type="entry name" value="Clavaminate synthase-like"/>
    <property type="match status" value="1"/>
</dbReference>
<dbReference type="GO" id="GO:0005634">
    <property type="term" value="C:nucleus"/>
    <property type="evidence" value="ECO:0007669"/>
    <property type="project" value="UniProtKB-SubCell"/>
</dbReference>
<reference evidence="10" key="2">
    <citation type="submission" date="2015-08" db="EMBL/GenBank/DDBJ databases">
        <authorList>
            <person name="Babu N.S."/>
            <person name="Beckwith C.J."/>
            <person name="Beseler K.G."/>
            <person name="Brison A."/>
            <person name="Carone J.V."/>
            <person name="Caskin T.P."/>
            <person name="Diamond M."/>
            <person name="Durham M.E."/>
            <person name="Foxe J.M."/>
            <person name="Go M."/>
            <person name="Henderson B.A."/>
            <person name="Jones I.B."/>
            <person name="McGettigan J.A."/>
            <person name="Micheletti S.J."/>
            <person name="Nasrallah M.E."/>
            <person name="Ortiz D."/>
            <person name="Piller C.R."/>
            <person name="Privatt S.R."/>
            <person name="Schneider S.L."/>
            <person name="Sharp S."/>
            <person name="Smith T.C."/>
            <person name="Stanton J.D."/>
            <person name="Ullery H.E."/>
            <person name="Wilson R.J."/>
            <person name="Serrano M.G."/>
            <person name="Buck G."/>
            <person name="Lee V."/>
            <person name="Wang Y."/>
            <person name="Carvalho R."/>
            <person name="Voegtly L."/>
            <person name="Shi R."/>
            <person name="Duckworth R."/>
            <person name="Johnson A."/>
            <person name="Loviza R."/>
            <person name="Walstead R."/>
            <person name="Shah Z."/>
            <person name="Kiflezghi M."/>
            <person name="Wade K."/>
            <person name="Ball S.L."/>
            <person name="Bradley K.W."/>
            <person name="Asai D.J."/>
            <person name="Bowman C.A."/>
            <person name="Russell D.A."/>
            <person name="Pope W.H."/>
            <person name="Jacobs-Sera D."/>
            <person name="Hendrix R.W."/>
            <person name="Hatfull G.F."/>
        </authorList>
    </citation>
    <scope>NUCLEOTIDE SEQUENCE [LARGE SCALE GENOMIC DNA]</scope>
</reference>
<dbReference type="Proteomes" id="UP000199752">
    <property type="component" value="Chromosome 3"/>
</dbReference>
<dbReference type="Gene3D" id="2.60.120.590">
    <property type="entry name" value="Alpha-ketoglutarate-dependent dioxygenase AlkB-like"/>
    <property type="match status" value="1"/>
</dbReference>
<comment type="subcellular location">
    <subcellularLocation>
        <location evidence="1">Nucleus</location>
    </subcellularLocation>
</comment>
<proteinExistence type="inferred from homology"/>
<keyword evidence="12" id="KW-1185">Reference proteome</keyword>
<comment type="similarity">
    <text evidence="2">Belongs to the alkB family.</text>
</comment>
<dbReference type="InterPro" id="IPR032862">
    <property type="entry name" value="ALKBH6"/>
</dbReference>
<evidence type="ECO:0000256" key="6">
    <source>
        <dbReference type="ARBA" id="ARBA00023004"/>
    </source>
</evidence>
<dbReference type="PROSITE" id="PS51471">
    <property type="entry name" value="FE2OG_OXY"/>
    <property type="match status" value="1"/>
</dbReference>
<reference evidence="11 12" key="3">
    <citation type="submission" date="2017-10" db="EMBL/GenBank/DDBJ databases">
        <title>Consistent, comparative and evidence-based genome annotation and re-annotation for the closely-related species, Cryptosporidium parvum, C. hominis and C. tyzzeri.</title>
        <authorList>
            <person name="Baptista R.P."/>
            <person name="Li Y."/>
            <person name="Sateriale A."/>
            <person name="Striepen B."/>
            <person name="Kissinger J.C."/>
        </authorList>
    </citation>
    <scope>NUCLEOTIDE SEQUENCE [LARGE SCALE GENOMIC DNA]</scope>
    <source>
        <strain evidence="11">30976</strain>
    </source>
</reference>
<reference evidence="11 12" key="1">
    <citation type="submission" date="2014-11" db="EMBL/GenBank/DDBJ databases">
        <title>Comparative genomic analysis of Cryptosporidium hominis reveals occurrence of genetic recombination in virulent subtypes.</title>
        <authorList>
            <person name="Guo Y."/>
            <person name="Tang K."/>
            <person name="Frace M."/>
            <person name="Li N."/>
            <person name="Roellig D.M."/>
            <person name="Sammons S."/>
            <person name="Knipe K."/>
            <person name="Rowe L."/>
            <person name="Feng Y."/>
            <person name="Xiao L."/>
        </authorList>
    </citation>
    <scope>NUCLEOTIDE SEQUENCE [LARGE SCALE GENOMIC DNA]</scope>
    <source>
        <strain evidence="11">30976</strain>
    </source>
</reference>
<keyword evidence="3 8" id="KW-0479">Metal-binding</keyword>
<dbReference type="GO" id="GO:0051213">
    <property type="term" value="F:dioxygenase activity"/>
    <property type="evidence" value="ECO:0007669"/>
    <property type="project" value="UniProtKB-KW"/>
</dbReference>
<dbReference type="VEuPathDB" id="CryptoDB:GY17_00002623"/>
<evidence type="ECO:0000256" key="7">
    <source>
        <dbReference type="ARBA" id="ARBA00023242"/>
    </source>
</evidence>
<evidence type="ECO:0000256" key="2">
    <source>
        <dbReference type="ARBA" id="ARBA00007879"/>
    </source>
</evidence>
<evidence type="ECO:0000256" key="1">
    <source>
        <dbReference type="ARBA" id="ARBA00004123"/>
    </source>
</evidence>
<comment type="similarity">
    <text evidence="8">Belongs to the iron/ascorbate-dependent oxidoreductase family.</text>
</comment>
<evidence type="ECO:0000313" key="11">
    <source>
        <dbReference type="EMBL" id="PPS92776.1"/>
    </source>
</evidence>
<evidence type="ECO:0000256" key="8">
    <source>
        <dbReference type="RuleBase" id="RU003682"/>
    </source>
</evidence>
<sequence length="258" mass="29785">MIKDLIKKIKDGGKEELGQNIERSASILRSKPIEYIKLGTIRPNICKEIKPIPSQFPSIYCIQNWITPEQEKILLENISRSSFLNVKLNGRQTQVWGGTVSESGIVDQKDLPEWLESISQSLVDYNIFSKEETPNHVLINQYEQYKGILPHKDGPLYYPRVAIISLESDTLFDFWNPSLDIQENKFPLFSLIVPKLSLLVFQDLCYTQLLHGISSRHQDNLENHNVINIKEFPHLSPNSIIKRGFRTSLTFRFVKTCN</sequence>
<dbReference type="InterPro" id="IPR005123">
    <property type="entry name" value="Oxoglu/Fe-dep_dioxygenase_dom"/>
</dbReference>
<gene>
    <name evidence="10" type="ORF">CHUDEA3_990</name>
    <name evidence="11" type="ORF">GY17_00002623</name>
</gene>
<dbReference type="InterPro" id="IPR037151">
    <property type="entry name" value="AlkB-like_sf"/>
</dbReference>
<name>A0A0S4TCI8_CRYHO</name>
<keyword evidence="6 8" id="KW-0408">Iron</keyword>
<evidence type="ECO:0000313" key="12">
    <source>
        <dbReference type="Proteomes" id="UP001429100"/>
    </source>
</evidence>
<dbReference type="GO" id="GO:0046872">
    <property type="term" value="F:metal ion binding"/>
    <property type="evidence" value="ECO:0007669"/>
    <property type="project" value="UniProtKB-KW"/>
</dbReference>
<keyword evidence="4" id="KW-0223">Dioxygenase</keyword>
<dbReference type="PANTHER" id="PTHR46030">
    <property type="entry name" value="ALPHA-KETOGLUTARATE-DEPENDENT DIOXYGENASE ALKB HOMOLOG 6"/>
    <property type="match status" value="1"/>
</dbReference>